<proteinExistence type="predicted"/>
<evidence type="ECO:0000313" key="3">
    <source>
        <dbReference type="Proteomes" id="UP000069620"/>
    </source>
</evidence>
<dbReference type="AlphaFoldDB" id="A0A124DZY6"/>
<reference evidence="3" key="2">
    <citation type="submission" date="2016-02" db="EMBL/GenBank/DDBJ databases">
        <title>Draft genome sequence of five rapidly growing Mycobacterium species.</title>
        <authorList>
            <person name="Katahira K."/>
            <person name="Gotou Y."/>
            <person name="Iida K."/>
            <person name="Ogura Y."/>
            <person name="Hayashi T."/>
        </authorList>
    </citation>
    <scope>NUCLEOTIDE SEQUENCE [LARGE SCALE GENOMIC DNA]</scope>
    <source>
        <strain evidence="3">JCM15654</strain>
    </source>
</reference>
<sequence length="84" mass="8564">MYGLAYATITGGAALSAFTLGLAAPAMAAPSGVGSAQDTVTELERNGYHVVLTRQGPAPLDRCTVRSVQPATVVSQTVLLTARC</sequence>
<dbReference type="STRING" id="146020.RMCB_2914"/>
<protein>
    <recommendedName>
        <fullName evidence="4">PASTA domain-containing protein</fullName>
    </recommendedName>
</protein>
<accession>A0A124DZY6</accession>
<comment type="caution">
    <text evidence="2">The sequence shown here is derived from an EMBL/GenBank/DDBJ whole genome shotgun (WGS) entry which is preliminary data.</text>
</comment>
<evidence type="ECO:0000256" key="1">
    <source>
        <dbReference type="SAM" id="SignalP"/>
    </source>
</evidence>
<dbReference type="OrthoDB" id="4639285at2"/>
<feature type="signal peptide" evidence="1">
    <location>
        <begin position="1"/>
        <end position="28"/>
    </location>
</feature>
<organism evidence="2 3">
    <name type="scientific">Mycolicibacterium brisbanense</name>
    <dbReference type="NCBI Taxonomy" id="146020"/>
    <lineage>
        <taxon>Bacteria</taxon>
        <taxon>Bacillati</taxon>
        <taxon>Actinomycetota</taxon>
        <taxon>Actinomycetes</taxon>
        <taxon>Mycobacteriales</taxon>
        <taxon>Mycobacteriaceae</taxon>
        <taxon>Mycolicibacterium</taxon>
    </lineage>
</organism>
<evidence type="ECO:0000313" key="2">
    <source>
        <dbReference type="EMBL" id="GAS88818.1"/>
    </source>
</evidence>
<dbReference type="RefSeq" id="WP_029370661.1">
    <property type="nucleotide sequence ID" value="NZ_BCSX01000024.1"/>
</dbReference>
<reference evidence="3" key="1">
    <citation type="journal article" date="2016" name="Genome Announc.">
        <title>Draft Genome Sequences of Five Rapidly Growing Mycobacterium Species, M. thermoresistibile, M. fortuitum subsp. acetamidolyticum, M. canariasense, M. brisbanense, and M. novocastrense.</title>
        <authorList>
            <person name="Katahira K."/>
            <person name="Ogura Y."/>
            <person name="Gotoh Y."/>
            <person name="Hayashi T."/>
        </authorList>
    </citation>
    <scope>NUCLEOTIDE SEQUENCE [LARGE SCALE GENOMIC DNA]</scope>
    <source>
        <strain evidence="3">JCM15654</strain>
    </source>
</reference>
<feature type="chain" id="PRO_5007170671" description="PASTA domain-containing protein" evidence="1">
    <location>
        <begin position="29"/>
        <end position="84"/>
    </location>
</feature>
<dbReference type="Proteomes" id="UP000069620">
    <property type="component" value="Unassembled WGS sequence"/>
</dbReference>
<name>A0A124DZY6_9MYCO</name>
<keyword evidence="3" id="KW-1185">Reference proteome</keyword>
<gene>
    <name evidence="2" type="ORF">RMCB_2914</name>
</gene>
<keyword evidence="1" id="KW-0732">Signal</keyword>
<evidence type="ECO:0008006" key="4">
    <source>
        <dbReference type="Google" id="ProtNLM"/>
    </source>
</evidence>
<dbReference type="EMBL" id="BCSX01000024">
    <property type="protein sequence ID" value="GAS88818.1"/>
    <property type="molecule type" value="Genomic_DNA"/>
</dbReference>